<organism evidence="3 4">
    <name type="scientific">Henosepilachna vigintioctopunctata</name>
    <dbReference type="NCBI Taxonomy" id="420089"/>
    <lineage>
        <taxon>Eukaryota</taxon>
        <taxon>Metazoa</taxon>
        <taxon>Ecdysozoa</taxon>
        <taxon>Arthropoda</taxon>
        <taxon>Hexapoda</taxon>
        <taxon>Insecta</taxon>
        <taxon>Pterygota</taxon>
        <taxon>Neoptera</taxon>
        <taxon>Endopterygota</taxon>
        <taxon>Coleoptera</taxon>
        <taxon>Polyphaga</taxon>
        <taxon>Cucujiformia</taxon>
        <taxon>Coccinelloidea</taxon>
        <taxon>Coccinellidae</taxon>
        <taxon>Epilachninae</taxon>
        <taxon>Epilachnini</taxon>
        <taxon>Henosepilachna</taxon>
    </lineage>
</organism>
<accession>A0AAW1UR36</accession>
<feature type="coiled-coil region" evidence="1">
    <location>
        <begin position="2"/>
        <end position="139"/>
    </location>
</feature>
<reference evidence="3 4" key="1">
    <citation type="submission" date="2023-03" db="EMBL/GenBank/DDBJ databases">
        <title>Genome insight into feeding habits of ladybird beetles.</title>
        <authorList>
            <person name="Li H.-S."/>
            <person name="Huang Y.-H."/>
            <person name="Pang H."/>
        </authorList>
    </citation>
    <scope>NUCLEOTIDE SEQUENCE [LARGE SCALE GENOMIC DNA]</scope>
    <source>
        <strain evidence="3">SYSU_2023b</strain>
        <tissue evidence="3">Whole body</tissue>
    </source>
</reference>
<comment type="caution">
    <text evidence="3">The sequence shown here is derived from an EMBL/GenBank/DDBJ whole genome shotgun (WGS) entry which is preliminary data.</text>
</comment>
<dbReference type="GO" id="GO:0005737">
    <property type="term" value="C:cytoplasm"/>
    <property type="evidence" value="ECO:0007669"/>
    <property type="project" value="TreeGrafter"/>
</dbReference>
<sequence length="343" mass="39960">MLTECREELDHANILLNKLRVENADLLTEARRAKAYRDEVDILREKAERADRLETEVQRYREKLADAEFYRVRVEELREDNRVLLETREMLESQLARARQRAEHMLQLEAELLSSKQKINEIALERDASSARIQELIDENIQLQQVTKSVLQETSTNSITDDSDHEDINSGDNSLSEQLTNNAQARALKLELENKKLLSAIESLKERSFHENANKLLELEKDKKKLSLKCDQLNQNCLRLTEQNEELENLFRNAIQENRKLQDSLDSLKIVSDRQLQDLQNERLKICELDKNIDSLTKEKQRILALCDTIKNRANNTENANATLTQTIEKLREGVEKENKSKV</sequence>
<dbReference type="AlphaFoldDB" id="A0AAW1UR36"/>
<keyword evidence="4" id="KW-1185">Reference proteome</keyword>
<dbReference type="GO" id="GO:0008017">
    <property type="term" value="F:microtubule binding"/>
    <property type="evidence" value="ECO:0007669"/>
    <property type="project" value="TreeGrafter"/>
</dbReference>
<dbReference type="PANTHER" id="PTHR18947:SF28">
    <property type="entry name" value="GIRDIN, ISOFORM A"/>
    <property type="match status" value="1"/>
</dbReference>
<evidence type="ECO:0000313" key="3">
    <source>
        <dbReference type="EMBL" id="KAK9881969.1"/>
    </source>
</evidence>
<evidence type="ECO:0000313" key="4">
    <source>
        <dbReference type="Proteomes" id="UP001431783"/>
    </source>
</evidence>
<keyword evidence="1" id="KW-0175">Coiled coil</keyword>
<evidence type="ECO:0000256" key="2">
    <source>
        <dbReference type="SAM" id="MobiDB-lite"/>
    </source>
</evidence>
<dbReference type="GO" id="GO:0031122">
    <property type="term" value="P:cytoplasmic microtubule organization"/>
    <property type="evidence" value="ECO:0007669"/>
    <property type="project" value="TreeGrafter"/>
</dbReference>
<dbReference type="GO" id="GO:0030705">
    <property type="term" value="P:cytoskeleton-dependent intracellular transport"/>
    <property type="evidence" value="ECO:0007669"/>
    <property type="project" value="TreeGrafter"/>
</dbReference>
<name>A0AAW1UR36_9CUCU</name>
<dbReference type="PANTHER" id="PTHR18947">
    <property type="entry name" value="HOOK PROTEINS"/>
    <property type="match status" value="1"/>
</dbReference>
<dbReference type="GO" id="GO:0005813">
    <property type="term" value="C:centrosome"/>
    <property type="evidence" value="ECO:0007669"/>
    <property type="project" value="TreeGrafter"/>
</dbReference>
<proteinExistence type="predicted"/>
<dbReference type="Proteomes" id="UP001431783">
    <property type="component" value="Unassembled WGS sequence"/>
</dbReference>
<dbReference type="GO" id="GO:0051959">
    <property type="term" value="F:dynein light intermediate chain binding"/>
    <property type="evidence" value="ECO:0007669"/>
    <property type="project" value="TreeGrafter"/>
</dbReference>
<gene>
    <name evidence="3" type="ORF">WA026_018160</name>
</gene>
<protein>
    <submittedName>
        <fullName evidence="3">Uncharacterized protein</fullName>
    </submittedName>
</protein>
<evidence type="ECO:0000256" key="1">
    <source>
        <dbReference type="SAM" id="Coils"/>
    </source>
</evidence>
<feature type="region of interest" description="Disordered" evidence="2">
    <location>
        <begin position="154"/>
        <end position="176"/>
    </location>
</feature>
<dbReference type="EMBL" id="JARQZJ010000071">
    <property type="protein sequence ID" value="KAK9881969.1"/>
    <property type="molecule type" value="Genomic_DNA"/>
</dbReference>